<feature type="region of interest" description="Disordered" evidence="1">
    <location>
        <begin position="1"/>
        <end position="50"/>
    </location>
</feature>
<protein>
    <submittedName>
        <fullName evidence="2">Uncharacterized protein</fullName>
    </submittedName>
</protein>
<organism evidence="2 3">
    <name type="scientific">Pleurodeles waltl</name>
    <name type="common">Iberian ribbed newt</name>
    <dbReference type="NCBI Taxonomy" id="8319"/>
    <lineage>
        <taxon>Eukaryota</taxon>
        <taxon>Metazoa</taxon>
        <taxon>Chordata</taxon>
        <taxon>Craniata</taxon>
        <taxon>Vertebrata</taxon>
        <taxon>Euteleostomi</taxon>
        <taxon>Amphibia</taxon>
        <taxon>Batrachia</taxon>
        <taxon>Caudata</taxon>
        <taxon>Salamandroidea</taxon>
        <taxon>Salamandridae</taxon>
        <taxon>Pleurodelinae</taxon>
        <taxon>Pleurodeles</taxon>
    </lineage>
</organism>
<comment type="caution">
    <text evidence="2">The sequence shown here is derived from an EMBL/GenBank/DDBJ whole genome shotgun (WGS) entry which is preliminary data.</text>
</comment>
<sequence>MGQVRGPQEEQEGEVGPGILGSPPLDLTLGREGAKAASKAGGSGKKKAKEVGSLRLEVGQGRALEVGAVAGGAKHTGP</sequence>
<evidence type="ECO:0000256" key="1">
    <source>
        <dbReference type="SAM" id="MobiDB-lite"/>
    </source>
</evidence>
<gene>
    <name evidence="2" type="ORF">NDU88_007399</name>
</gene>
<accession>A0AAV7PTH1</accession>
<evidence type="ECO:0000313" key="3">
    <source>
        <dbReference type="Proteomes" id="UP001066276"/>
    </source>
</evidence>
<dbReference type="Proteomes" id="UP001066276">
    <property type="component" value="Chromosome 7"/>
</dbReference>
<dbReference type="AlphaFoldDB" id="A0AAV7PTH1"/>
<proteinExistence type="predicted"/>
<keyword evidence="3" id="KW-1185">Reference proteome</keyword>
<reference evidence="2" key="1">
    <citation type="journal article" date="2022" name="bioRxiv">
        <title>Sequencing and chromosome-scale assembly of the giantPleurodeles waltlgenome.</title>
        <authorList>
            <person name="Brown T."/>
            <person name="Elewa A."/>
            <person name="Iarovenko S."/>
            <person name="Subramanian E."/>
            <person name="Araus A.J."/>
            <person name="Petzold A."/>
            <person name="Susuki M."/>
            <person name="Suzuki K.-i.T."/>
            <person name="Hayashi T."/>
            <person name="Toyoda A."/>
            <person name="Oliveira C."/>
            <person name="Osipova E."/>
            <person name="Leigh N.D."/>
            <person name="Simon A."/>
            <person name="Yun M.H."/>
        </authorList>
    </citation>
    <scope>NUCLEOTIDE SEQUENCE</scope>
    <source>
        <strain evidence="2">20211129_DDA</strain>
        <tissue evidence="2">Liver</tissue>
    </source>
</reference>
<evidence type="ECO:0000313" key="2">
    <source>
        <dbReference type="EMBL" id="KAJ1129028.1"/>
    </source>
</evidence>
<dbReference type="EMBL" id="JANPWB010000011">
    <property type="protein sequence ID" value="KAJ1129028.1"/>
    <property type="molecule type" value="Genomic_DNA"/>
</dbReference>
<name>A0AAV7PTH1_PLEWA</name>